<dbReference type="EMBL" id="OJIN01000177">
    <property type="protein sequence ID" value="SPD74867.1"/>
    <property type="molecule type" value="Genomic_DNA"/>
</dbReference>
<evidence type="ECO:0000256" key="2">
    <source>
        <dbReference type="ARBA" id="ARBA00022448"/>
    </source>
</evidence>
<dbReference type="GO" id="GO:0046961">
    <property type="term" value="F:proton-transporting ATPase activity, rotational mechanism"/>
    <property type="evidence" value="ECO:0007669"/>
    <property type="project" value="TreeGrafter"/>
</dbReference>
<keyword evidence="15" id="KW-0175">Coiled coil</keyword>
<keyword evidence="2 13" id="KW-0813">Transport</keyword>
<comment type="subcellular location">
    <subcellularLocation>
        <location evidence="13">Cell membrane</location>
        <topology evidence="13">Single-pass membrane protein</topology>
    </subcellularLocation>
    <subcellularLocation>
        <location evidence="12">Endomembrane system</location>
        <topology evidence="12">Single-pass membrane protein</topology>
    </subcellularLocation>
</comment>
<evidence type="ECO:0000256" key="1">
    <source>
        <dbReference type="ARBA" id="ARBA00005513"/>
    </source>
</evidence>
<keyword evidence="5 13" id="KW-0375">Hydrogen ion transport</keyword>
<evidence type="ECO:0000256" key="3">
    <source>
        <dbReference type="ARBA" id="ARBA00022547"/>
    </source>
</evidence>
<dbReference type="CDD" id="cd06503">
    <property type="entry name" value="ATP-synt_Fo_b"/>
    <property type="match status" value="1"/>
</dbReference>
<dbReference type="PANTHER" id="PTHR33445">
    <property type="entry name" value="ATP SYNTHASE SUBUNIT B', CHLOROPLASTIC"/>
    <property type="match status" value="1"/>
</dbReference>
<keyword evidence="7 13" id="KW-0406">Ion transport</keyword>
<dbReference type="GO" id="GO:0045259">
    <property type="term" value="C:proton-transporting ATP synthase complex"/>
    <property type="evidence" value="ECO:0007669"/>
    <property type="project" value="UniProtKB-KW"/>
</dbReference>
<evidence type="ECO:0000256" key="10">
    <source>
        <dbReference type="ARBA" id="ARBA00025198"/>
    </source>
</evidence>
<reference evidence="16" key="1">
    <citation type="submission" date="2018-01" db="EMBL/GenBank/DDBJ databases">
        <authorList>
            <person name="Regsiter A."/>
            <person name="William W."/>
        </authorList>
    </citation>
    <scope>NUCLEOTIDE SEQUENCE</scope>
    <source>
        <strain evidence="16">TRIP AH-1</strain>
    </source>
</reference>
<evidence type="ECO:0000256" key="7">
    <source>
        <dbReference type="ARBA" id="ARBA00023065"/>
    </source>
</evidence>
<feature type="transmembrane region" description="Helical" evidence="13">
    <location>
        <begin position="53"/>
        <end position="71"/>
    </location>
</feature>
<organism evidence="16">
    <name type="scientific">uncultured Desulfobacterium sp</name>
    <dbReference type="NCBI Taxonomy" id="201089"/>
    <lineage>
        <taxon>Bacteria</taxon>
        <taxon>Pseudomonadati</taxon>
        <taxon>Thermodesulfobacteriota</taxon>
        <taxon>Desulfobacteria</taxon>
        <taxon>Desulfobacterales</taxon>
        <taxon>Desulfobacteriaceae</taxon>
        <taxon>Desulfobacterium</taxon>
        <taxon>environmental samples</taxon>
    </lineage>
</organism>
<sequence>MNMMSGANLRRGLSVVGAVAVLLLVWGMAFASGGGEAAGGHGGGHGSNQMVDLMYRVINFALLVIILFIVVKKTSVKDFFANRREEIKKNFDELNEKKVLAERHYQELEKKLKDFESSRNEILAQYRAEGNAERDRIIAEAEQRSKQIIEQAELTIKREIQSSGERMKREILDSAARQAQEILAREMKDTDQDHLVDEFIKSIEKVEKLH</sequence>
<comment type="function">
    <text evidence="11">Component of the F(0) channel, it forms part of the peripheral stalk, linking F(1) to F(0). The b'-subunit is a diverged and duplicated form of b found in plants and photosynthetic bacteria.</text>
</comment>
<dbReference type="InterPro" id="IPR050059">
    <property type="entry name" value="ATP_synthase_B_chain"/>
</dbReference>
<dbReference type="GO" id="GO:0005886">
    <property type="term" value="C:plasma membrane"/>
    <property type="evidence" value="ECO:0007669"/>
    <property type="project" value="UniProtKB-SubCell"/>
</dbReference>
<dbReference type="InterPro" id="IPR002146">
    <property type="entry name" value="ATP_synth_b/b'su_bac/chlpt"/>
</dbReference>
<keyword evidence="13" id="KW-1003">Cell membrane</keyword>
<gene>
    <name evidence="13 16" type="primary">atpF</name>
    <name evidence="16" type="ORF">PITCH_A360002</name>
</gene>
<keyword evidence="4 13" id="KW-0812">Transmembrane</keyword>
<proteinExistence type="inferred from homology"/>
<keyword evidence="9 13" id="KW-0066">ATP synthesis</keyword>
<evidence type="ECO:0000256" key="11">
    <source>
        <dbReference type="ARBA" id="ARBA00025614"/>
    </source>
</evidence>
<evidence type="ECO:0000256" key="14">
    <source>
        <dbReference type="RuleBase" id="RU003848"/>
    </source>
</evidence>
<evidence type="ECO:0000256" key="15">
    <source>
        <dbReference type="SAM" id="Coils"/>
    </source>
</evidence>
<evidence type="ECO:0000256" key="13">
    <source>
        <dbReference type="HAMAP-Rule" id="MF_01398"/>
    </source>
</evidence>
<dbReference type="GO" id="GO:0012505">
    <property type="term" value="C:endomembrane system"/>
    <property type="evidence" value="ECO:0007669"/>
    <property type="project" value="UniProtKB-SubCell"/>
</dbReference>
<dbReference type="Pfam" id="PF00430">
    <property type="entry name" value="ATP-synt_B"/>
    <property type="match status" value="1"/>
</dbReference>
<keyword evidence="3 13" id="KW-0138">CF(0)</keyword>
<evidence type="ECO:0000313" key="16">
    <source>
        <dbReference type="EMBL" id="SPD74867.1"/>
    </source>
</evidence>
<dbReference type="HAMAP" id="MF_01398">
    <property type="entry name" value="ATP_synth_b_bprime"/>
    <property type="match status" value="1"/>
</dbReference>
<evidence type="ECO:0000256" key="5">
    <source>
        <dbReference type="ARBA" id="ARBA00022781"/>
    </source>
</evidence>
<dbReference type="AlphaFoldDB" id="A0A445MZF8"/>
<dbReference type="PANTHER" id="PTHR33445:SF1">
    <property type="entry name" value="ATP SYNTHASE SUBUNIT B"/>
    <property type="match status" value="1"/>
</dbReference>
<keyword evidence="8 13" id="KW-0472">Membrane</keyword>
<feature type="coiled-coil region" evidence="15">
    <location>
        <begin position="77"/>
        <end position="125"/>
    </location>
</feature>
<comment type="similarity">
    <text evidence="1 13 14">Belongs to the ATPase B chain family.</text>
</comment>
<comment type="subunit">
    <text evidence="13">F-type ATPases have 2 components, F(1) - the catalytic core - and F(0) - the membrane proton channel. F(1) has five subunits: alpha(3), beta(3), gamma(1), delta(1), epsilon(1). F(0) has three main subunits: a(1), b(2) and c(10-14). The alpha and beta chains form an alternating ring which encloses part of the gamma chain. F(1) is attached to F(0) by a central stalk formed by the gamma and epsilon chains, while a peripheral stalk is formed by the delta and b chains.</text>
</comment>
<dbReference type="GO" id="GO:0046933">
    <property type="term" value="F:proton-transporting ATP synthase activity, rotational mechanism"/>
    <property type="evidence" value="ECO:0007669"/>
    <property type="project" value="UniProtKB-UniRule"/>
</dbReference>
<name>A0A445MZF8_9BACT</name>
<evidence type="ECO:0000256" key="4">
    <source>
        <dbReference type="ARBA" id="ARBA00022692"/>
    </source>
</evidence>
<keyword evidence="6 13" id="KW-1133">Transmembrane helix</keyword>
<evidence type="ECO:0000256" key="12">
    <source>
        <dbReference type="ARBA" id="ARBA00037847"/>
    </source>
</evidence>
<evidence type="ECO:0000256" key="9">
    <source>
        <dbReference type="ARBA" id="ARBA00023310"/>
    </source>
</evidence>
<accession>A0A445MZF8</accession>
<protein>
    <recommendedName>
        <fullName evidence="13">ATP synthase subunit b</fullName>
    </recommendedName>
    <alternativeName>
        <fullName evidence="13">ATP synthase F(0) sector subunit b</fullName>
    </alternativeName>
    <alternativeName>
        <fullName evidence="13">ATPase subunit I</fullName>
    </alternativeName>
    <alternativeName>
        <fullName evidence="13">F-type ATPase subunit b</fullName>
        <shortName evidence="13">F-ATPase subunit b</shortName>
    </alternativeName>
</protein>
<evidence type="ECO:0000256" key="8">
    <source>
        <dbReference type="ARBA" id="ARBA00023136"/>
    </source>
</evidence>
<comment type="function">
    <text evidence="10 13">F(1)F(0) ATP synthase produces ATP from ADP in the presence of a proton or sodium gradient. F-type ATPases consist of two structural domains, F(1) containing the extramembraneous catalytic core and F(0) containing the membrane proton channel, linked together by a central stalk and a peripheral stalk. During catalysis, ATP synthesis in the catalytic domain of F(1) is coupled via a rotary mechanism of the central stalk subunits to proton translocation.</text>
</comment>
<evidence type="ECO:0000256" key="6">
    <source>
        <dbReference type="ARBA" id="ARBA00022989"/>
    </source>
</evidence>